<keyword evidence="6 8" id="KW-0472">Membrane</keyword>
<dbReference type="InterPro" id="IPR001173">
    <property type="entry name" value="Glyco_trans_2-like"/>
</dbReference>
<accession>A0ABW0ZGI4</accession>
<evidence type="ECO:0000256" key="8">
    <source>
        <dbReference type="SAM" id="Phobius"/>
    </source>
</evidence>
<evidence type="ECO:0000259" key="9">
    <source>
        <dbReference type="Pfam" id="PF13632"/>
    </source>
</evidence>
<dbReference type="RefSeq" id="WP_378527139.1">
    <property type="nucleotide sequence ID" value="NZ_JBHSNS010000005.1"/>
</dbReference>
<keyword evidence="4 8" id="KW-0812">Transmembrane</keyword>
<keyword evidence="5 8" id="KW-1133">Transmembrane helix</keyword>
<evidence type="ECO:0000256" key="4">
    <source>
        <dbReference type="ARBA" id="ARBA00022692"/>
    </source>
</evidence>
<evidence type="ECO:0000256" key="2">
    <source>
        <dbReference type="ARBA" id="ARBA00022676"/>
    </source>
</evidence>
<dbReference type="Gene3D" id="3.90.550.10">
    <property type="entry name" value="Spore Coat Polysaccharide Biosynthesis Protein SpsA, Chain A"/>
    <property type="match status" value="1"/>
</dbReference>
<feature type="transmembrane region" description="Helical" evidence="8">
    <location>
        <begin position="125"/>
        <end position="146"/>
    </location>
</feature>
<feature type="compositionally biased region" description="Low complexity" evidence="7">
    <location>
        <begin position="722"/>
        <end position="756"/>
    </location>
</feature>
<comment type="subcellular location">
    <subcellularLocation>
        <location evidence="1">Membrane</location>
        <topology evidence="1">Multi-pass membrane protein</topology>
    </subcellularLocation>
</comment>
<dbReference type="Pfam" id="PF13632">
    <property type="entry name" value="Glyco_trans_2_3"/>
    <property type="match status" value="1"/>
</dbReference>
<sequence>MIAEQLATALLVATGLLVSASFALFTVRSGRRRGAGTGWMRGAAAATVVALATLALAAVSGAEPGSATGLAVVLGGSVLAWTPVARHWAVRGLVAWALSIDTAVLYLAYVAHWTATADLGPLGTLASVALVLLEAFVLLIGAGYVWEMVDVLARRTWSTSGLGDGTATPGRRPFVSIHVPTHNEPPDLVIGTLEALATLDYDDYEVLVVDNNTGDPALWRPVQAWCDGQARFRFLHLADWPGYKSGALNESLRVTDPRAELVGIVDADYIVEPDFLARCAPLFTDPDVAFVQTPQDYRDWDVSAYFRRLYRSYSYFFDVSQRSRAERNGAIFGGTMGLIRKAALEAVGGWDEWCITEDAELSLRLLRAGGRGVHVDSSFGRGIMPLTFEALKRQRFRWCFGGVQILRMHLRSLLPGRRTPENQLTLAQRWAYLVGGLQWFGDLASVMFTGFLALGALDVVLGHGVVVRRLSGLLLACAVVLVVLGALRSLALLRRTSGAGWRESVGALGIWLALGRTVAMASWRALVAREGVFLRTPKVRGEIGWRDAVRGNRVELLLGAACAAIAALALAQGSVAAVAVGALLLLHSLGYLAAPLNSVAAISSDLPDELRRRRREALVSWSSRSARRSGFVMVATAAVLTAFVGFAAPVQGPELPSVSDEMADFVEQHSEREVADREQHDPGRSTDGPASVATTAVVVEPSITPAGVPATDVPTVGESSRSAPQPSPTADPTSAPTSAPTRAPSATVAPPRRTPTQKATRTPGKPADRPSKAPTDPGQPGQGRPS</sequence>
<feature type="transmembrane region" description="Helical" evidence="8">
    <location>
        <begin position="473"/>
        <end position="493"/>
    </location>
</feature>
<dbReference type="SUPFAM" id="SSF53448">
    <property type="entry name" value="Nucleotide-diphospho-sugar transferases"/>
    <property type="match status" value="1"/>
</dbReference>
<keyword evidence="3" id="KW-0808">Transferase</keyword>
<feature type="transmembrane region" description="Helical" evidence="8">
    <location>
        <begin position="439"/>
        <end position="461"/>
    </location>
</feature>
<evidence type="ECO:0000313" key="10">
    <source>
        <dbReference type="EMBL" id="MFC5729642.1"/>
    </source>
</evidence>
<dbReference type="EMBL" id="JBHSNS010000005">
    <property type="protein sequence ID" value="MFC5729642.1"/>
    <property type="molecule type" value="Genomic_DNA"/>
</dbReference>
<keyword evidence="11" id="KW-1185">Reference proteome</keyword>
<dbReference type="PANTHER" id="PTHR43867:SF4">
    <property type="entry name" value="BETA-(1-3)-GLUCOSYL TRANSFERASE"/>
    <property type="match status" value="1"/>
</dbReference>
<feature type="transmembrane region" description="Helical" evidence="8">
    <location>
        <begin position="39"/>
        <end position="59"/>
    </location>
</feature>
<feature type="transmembrane region" description="Helical" evidence="8">
    <location>
        <begin position="556"/>
        <end position="586"/>
    </location>
</feature>
<evidence type="ECO:0000256" key="6">
    <source>
        <dbReference type="ARBA" id="ARBA00023136"/>
    </source>
</evidence>
<keyword evidence="2" id="KW-0328">Glycosyltransferase</keyword>
<feature type="transmembrane region" description="Helical" evidence="8">
    <location>
        <begin position="93"/>
        <end position="113"/>
    </location>
</feature>
<feature type="transmembrane region" description="Helical" evidence="8">
    <location>
        <begin position="65"/>
        <end position="81"/>
    </location>
</feature>
<dbReference type="Proteomes" id="UP001596072">
    <property type="component" value="Unassembled WGS sequence"/>
</dbReference>
<evidence type="ECO:0000256" key="1">
    <source>
        <dbReference type="ARBA" id="ARBA00004141"/>
    </source>
</evidence>
<dbReference type="InterPro" id="IPR029044">
    <property type="entry name" value="Nucleotide-diphossugar_trans"/>
</dbReference>
<dbReference type="InterPro" id="IPR050321">
    <property type="entry name" value="Glycosyltr_2/OpgH_subfam"/>
</dbReference>
<evidence type="ECO:0000313" key="11">
    <source>
        <dbReference type="Proteomes" id="UP001596072"/>
    </source>
</evidence>
<evidence type="ECO:0000256" key="5">
    <source>
        <dbReference type="ARBA" id="ARBA00022989"/>
    </source>
</evidence>
<feature type="compositionally biased region" description="Basic and acidic residues" evidence="7">
    <location>
        <begin position="669"/>
        <end position="684"/>
    </location>
</feature>
<feature type="region of interest" description="Disordered" evidence="7">
    <location>
        <begin position="669"/>
        <end position="786"/>
    </location>
</feature>
<feature type="transmembrane region" description="Helical" evidence="8">
    <location>
        <begin position="6"/>
        <end position="27"/>
    </location>
</feature>
<dbReference type="PANTHER" id="PTHR43867">
    <property type="entry name" value="CELLULOSE SYNTHASE CATALYTIC SUBUNIT A [UDP-FORMING]"/>
    <property type="match status" value="1"/>
</dbReference>
<evidence type="ECO:0000256" key="3">
    <source>
        <dbReference type="ARBA" id="ARBA00022679"/>
    </source>
</evidence>
<protein>
    <submittedName>
        <fullName evidence="10">Glycosyltransferase family 2 protein</fullName>
    </submittedName>
</protein>
<proteinExistence type="predicted"/>
<name>A0ABW0ZGI4_9ACTN</name>
<organism evidence="10 11">
    <name type="scientific">Nocardioides vastitatis</name>
    <dbReference type="NCBI Taxonomy" id="2568655"/>
    <lineage>
        <taxon>Bacteria</taxon>
        <taxon>Bacillati</taxon>
        <taxon>Actinomycetota</taxon>
        <taxon>Actinomycetes</taxon>
        <taxon>Propionibacteriales</taxon>
        <taxon>Nocardioidaceae</taxon>
        <taxon>Nocardioides</taxon>
    </lineage>
</organism>
<gene>
    <name evidence="10" type="ORF">ACFPQB_12000</name>
</gene>
<reference evidence="11" key="1">
    <citation type="journal article" date="2019" name="Int. J. Syst. Evol. Microbiol.">
        <title>The Global Catalogue of Microorganisms (GCM) 10K type strain sequencing project: providing services to taxonomists for standard genome sequencing and annotation.</title>
        <authorList>
            <consortium name="The Broad Institute Genomics Platform"/>
            <consortium name="The Broad Institute Genome Sequencing Center for Infectious Disease"/>
            <person name="Wu L."/>
            <person name="Ma J."/>
        </authorList>
    </citation>
    <scope>NUCLEOTIDE SEQUENCE [LARGE SCALE GENOMIC DNA]</scope>
    <source>
        <strain evidence="11">YIM 94188</strain>
    </source>
</reference>
<feature type="transmembrane region" description="Helical" evidence="8">
    <location>
        <begin position="630"/>
        <end position="650"/>
    </location>
</feature>
<comment type="caution">
    <text evidence="10">The sequence shown here is derived from an EMBL/GenBank/DDBJ whole genome shotgun (WGS) entry which is preliminary data.</text>
</comment>
<feature type="domain" description="Glycosyltransferase 2-like" evidence="9">
    <location>
        <begin position="263"/>
        <end position="453"/>
    </location>
</feature>
<evidence type="ECO:0000256" key="7">
    <source>
        <dbReference type="SAM" id="MobiDB-lite"/>
    </source>
</evidence>